<feature type="compositionally biased region" description="Polar residues" evidence="1">
    <location>
        <begin position="36"/>
        <end position="47"/>
    </location>
</feature>
<evidence type="ECO:0000256" key="1">
    <source>
        <dbReference type="SAM" id="MobiDB-lite"/>
    </source>
</evidence>
<protein>
    <submittedName>
        <fullName evidence="2">Uncharacterized protein</fullName>
    </submittedName>
</protein>
<dbReference type="STRING" id="1387353.BSF38_05045"/>
<sequence length="346" mass="36324">MEGREGPRGSRLNRAVAAGACALATALSLTATSTAQQSPFTQPLPRTSGSFSLPPPSGPRREATPPRPGESPTRSTSPIAPLRPIPGTGPLIVPDMTLPLPLPPASSSDAKSSHFDKLPPKPAVAPPMAAEPTGPISKVEPVVLKAGLTVTLRICQVLPADGFSAGERLLNSRPAIQEGDRFLAEVIDPCPPHPALVGGVVTRITGPGRFGRPGYVSMKMTQLVHTNQGKTEWIPWRMDMADRRFATRMRRVMLSTLLGLEGAGTGASVGVQYAGGNMAFIGGAMGIGAIVGMGYASFQRGTEANLEPGDTFEIVVGTTDYRPVSREWQTILYPAADPTGGKVKHK</sequence>
<evidence type="ECO:0000313" key="2">
    <source>
        <dbReference type="EMBL" id="APW63474.1"/>
    </source>
</evidence>
<name>A0A1U7CX08_9BACT</name>
<dbReference type="KEGG" id="pbor:BSF38_05045"/>
<organism evidence="2 3">
    <name type="scientific">Paludisphaera borealis</name>
    <dbReference type="NCBI Taxonomy" id="1387353"/>
    <lineage>
        <taxon>Bacteria</taxon>
        <taxon>Pseudomonadati</taxon>
        <taxon>Planctomycetota</taxon>
        <taxon>Planctomycetia</taxon>
        <taxon>Isosphaerales</taxon>
        <taxon>Isosphaeraceae</taxon>
        <taxon>Paludisphaera</taxon>
    </lineage>
</organism>
<dbReference type="AlphaFoldDB" id="A0A1U7CX08"/>
<dbReference type="EMBL" id="CP019082">
    <property type="protein sequence ID" value="APW63474.1"/>
    <property type="molecule type" value="Genomic_DNA"/>
</dbReference>
<evidence type="ECO:0000313" key="3">
    <source>
        <dbReference type="Proteomes" id="UP000186309"/>
    </source>
</evidence>
<feature type="region of interest" description="Disordered" evidence="1">
    <location>
        <begin position="32"/>
        <end position="132"/>
    </location>
</feature>
<reference evidence="3" key="1">
    <citation type="submission" date="2016-12" db="EMBL/GenBank/DDBJ databases">
        <title>Comparative genomics of four Isosphaeraceae planctomycetes: a common pool of plasmids and glycoside hydrolase genes.</title>
        <authorList>
            <person name="Ivanova A."/>
        </authorList>
    </citation>
    <scope>NUCLEOTIDE SEQUENCE [LARGE SCALE GENOMIC DNA]</scope>
    <source>
        <strain evidence="3">PX4</strain>
    </source>
</reference>
<proteinExistence type="predicted"/>
<accession>A0A1U7CX08</accession>
<dbReference type="Proteomes" id="UP000186309">
    <property type="component" value="Chromosome"/>
</dbReference>
<keyword evidence="3" id="KW-1185">Reference proteome</keyword>
<gene>
    <name evidence="2" type="ORF">BSF38_05045</name>
</gene>